<name>A0ACC3AAV4_9EURO</name>
<dbReference type="Proteomes" id="UP001172386">
    <property type="component" value="Unassembled WGS sequence"/>
</dbReference>
<evidence type="ECO:0000313" key="1">
    <source>
        <dbReference type="EMBL" id="KAJ9658567.1"/>
    </source>
</evidence>
<keyword evidence="2" id="KW-1185">Reference proteome</keyword>
<organism evidence="1 2">
    <name type="scientific">Neophaeococcomyces mojaviensis</name>
    <dbReference type="NCBI Taxonomy" id="3383035"/>
    <lineage>
        <taxon>Eukaryota</taxon>
        <taxon>Fungi</taxon>
        <taxon>Dikarya</taxon>
        <taxon>Ascomycota</taxon>
        <taxon>Pezizomycotina</taxon>
        <taxon>Eurotiomycetes</taxon>
        <taxon>Chaetothyriomycetidae</taxon>
        <taxon>Chaetothyriales</taxon>
        <taxon>Chaetothyriales incertae sedis</taxon>
        <taxon>Neophaeococcomyces</taxon>
    </lineage>
</organism>
<protein>
    <submittedName>
        <fullName evidence="1">Uncharacterized protein</fullName>
    </submittedName>
</protein>
<comment type="caution">
    <text evidence="1">The sequence shown here is derived from an EMBL/GenBank/DDBJ whole genome shotgun (WGS) entry which is preliminary data.</text>
</comment>
<evidence type="ECO:0000313" key="2">
    <source>
        <dbReference type="Proteomes" id="UP001172386"/>
    </source>
</evidence>
<sequence>MTADEHRPNLLQGWFPYTTIPFIANASMYGFATAELATAVSRAKGFGFIGGGFDFAAQSRQLQELDSELTKARSLLKITALDEKLPLGVGFITFRPVGFVENVIPILLKHRVAGIWLAFPTAGADHAPIISAIRATREREGWNVRSFVQVGTVKAAKEAVEQGADILVVQGGDAGGHQWAQGASAIALVPEVNDLLSMMGKATEVSVVAAGGIVDGRGCVAALGLGADGVVMGTRFLATIECPAPLFTKKTLVSITDGASSTIKSRQHDVFQSTDFWPVEFDGRAVIGPSYEDFEKGMSDSENVAKYNKARENGNDERRIIWA</sequence>
<dbReference type="EMBL" id="JAPDRQ010000049">
    <property type="protein sequence ID" value="KAJ9658567.1"/>
    <property type="molecule type" value="Genomic_DNA"/>
</dbReference>
<reference evidence="1" key="1">
    <citation type="submission" date="2022-10" db="EMBL/GenBank/DDBJ databases">
        <title>Culturing micro-colonial fungi from biological soil crusts in the Mojave desert and describing Neophaeococcomyces mojavensis, and introducing the new genera and species Taxawa tesnikishii.</title>
        <authorList>
            <person name="Kurbessoian T."/>
            <person name="Stajich J.E."/>
        </authorList>
    </citation>
    <scope>NUCLEOTIDE SEQUENCE</scope>
    <source>
        <strain evidence="1">JES_112</strain>
    </source>
</reference>
<gene>
    <name evidence="1" type="ORF">H2198_003585</name>
</gene>
<accession>A0ACC3AAV4</accession>
<proteinExistence type="predicted"/>